<dbReference type="Gene3D" id="3.40.630.30">
    <property type="match status" value="1"/>
</dbReference>
<dbReference type="OrthoDB" id="143110at2"/>
<dbReference type="Proteomes" id="UP000199586">
    <property type="component" value="Unassembled WGS sequence"/>
</dbReference>
<name>A0A1I5SD10_9SPHN</name>
<dbReference type="RefSeq" id="WP_093333062.1">
    <property type="nucleotide sequence ID" value="NZ_FOXP01000005.1"/>
</dbReference>
<dbReference type="EMBL" id="FOXP01000005">
    <property type="protein sequence ID" value="SFP68668.1"/>
    <property type="molecule type" value="Genomic_DNA"/>
</dbReference>
<accession>A0A1I5SD10</accession>
<dbReference type="Pfam" id="PF00583">
    <property type="entry name" value="Acetyltransf_1"/>
    <property type="match status" value="1"/>
</dbReference>
<dbReference type="PROSITE" id="PS51186">
    <property type="entry name" value="GNAT"/>
    <property type="match status" value="1"/>
</dbReference>
<dbReference type="InterPro" id="IPR016181">
    <property type="entry name" value="Acyl_CoA_acyltransferase"/>
</dbReference>
<evidence type="ECO:0000313" key="4">
    <source>
        <dbReference type="EMBL" id="SFP68668.1"/>
    </source>
</evidence>
<sequence>MIRYRDATAADLPAIDALFRRSFVATFGTLYAPADLATFLAGFSAAAWADEFAQPGVAIRLAEEEGVLLGYAKIGDQKLPVEPIGAAVELRHLYLDVAAQGRGIADALLHWTIETSRARGAGELFLSVFVDNTRAKRFYARRGFEAIGRYEFPVGDHVDQDDLMRLVL</sequence>
<dbReference type="InterPro" id="IPR000182">
    <property type="entry name" value="GNAT_dom"/>
</dbReference>
<feature type="domain" description="N-acetyltransferase" evidence="3">
    <location>
        <begin position="2"/>
        <end position="168"/>
    </location>
</feature>
<protein>
    <submittedName>
        <fullName evidence="4">L-amino acid N-acyltransferase YncA</fullName>
    </submittedName>
</protein>
<evidence type="ECO:0000259" key="3">
    <source>
        <dbReference type="PROSITE" id="PS51186"/>
    </source>
</evidence>
<dbReference type="PANTHER" id="PTHR43877">
    <property type="entry name" value="AMINOALKYLPHOSPHONATE N-ACETYLTRANSFERASE-RELATED-RELATED"/>
    <property type="match status" value="1"/>
</dbReference>
<dbReference type="AlphaFoldDB" id="A0A1I5SD10"/>
<dbReference type="STRING" id="634430.SAMN04488241_105149"/>
<dbReference type="GO" id="GO:0016747">
    <property type="term" value="F:acyltransferase activity, transferring groups other than amino-acyl groups"/>
    <property type="evidence" value="ECO:0007669"/>
    <property type="project" value="InterPro"/>
</dbReference>
<reference evidence="4 5" key="1">
    <citation type="submission" date="2016-10" db="EMBL/GenBank/DDBJ databases">
        <authorList>
            <person name="de Groot N.N."/>
        </authorList>
    </citation>
    <scope>NUCLEOTIDE SEQUENCE [LARGE SCALE GENOMIC DNA]</scope>
    <source>
        <strain evidence="4 5">CGMCC 1.9113</strain>
    </source>
</reference>
<dbReference type="CDD" id="cd04301">
    <property type="entry name" value="NAT_SF"/>
    <property type="match status" value="1"/>
</dbReference>
<evidence type="ECO:0000256" key="1">
    <source>
        <dbReference type="ARBA" id="ARBA00022679"/>
    </source>
</evidence>
<dbReference type="InterPro" id="IPR050832">
    <property type="entry name" value="Bact_Acetyltransf"/>
</dbReference>
<dbReference type="SUPFAM" id="SSF55729">
    <property type="entry name" value="Acyl-CoA N-acyltransferases (Nat)"/>
    <property type="match status" value="1"/>
</dbReference>
<evidence type="ECO:0000256" key="2">
    <source>
        <dbReference type="ARBA" id="ARBA00023315"/>
    </source>
</evidence>
<gene>
    <name evidence="4" type="ORF">SAMN04488241_105149</name>
</gene>
<organism evidence="4 5">
    <name type="scientific">Sphingomonas rubra</name>
    <dbReference type="NCBI Taxonomy" id="634430"/>
    <lineage>
        <taxon>Bacteria</taxon>
        <taxon>Pseudomonadati</taxon>
        <taxon>Pseudomonadota</taxon>
        <taxon>Alphaproteobacteria</taxon>
        <taxon>Sphingomonadales</taxon>
        <taxon>Sphingomonadaceae</taxon>
        <taxon>Sphingomonas</taxon>
    </lineage>
</organism>
<keyword evidence="2 4" id="KW-0012">Acyltransferase</keyword>
<keyword evidence="1 4" id="KW-0808">Transferase</keyword>
<keyword evidence="5" id="KW-1185">Reference proteome</keyword>
<evidence type="ECO:0000313" key="5">
    <source>
        <dbReference type="Proteomes" id="UP000199586"/>
    </source>
</evidence>
<proteinExistence type="predicted"/>